<evidence type="ECO:0000256" key="3">
    <source>
        <dbReference type="ARBA" id="ARBA00023015"/>
    </source>
</evidence>
<evidence type="ECO:0000256" key="4">
    <source>
        <dbReference type="ARBA" id="ARBA00023163"/>
    </source>
</evidence>
<accession>A0ABM1E7X8</accession>
<keyword evidence="6" id="KW-1185">Reference proteome</keyword>
<reference evidence="7" key="1">
    <citation type="submission" date="2025-08" db="UniProtKB">
        <authorList>
            <consortium name="RefSeq"/>
        </authorList>
    </citation>
    <scope>IDENTIFICATION</scope>
</reference>
<keyword evidence="5" id="KW-0539">Nucleus</keyword>
<keyword evidence="4" id="KW-0804">Transcription</keyword>
<evidence type="ECO:0000313" key="7">
    <source>
        <dbReference type="RefSeq" id="XP_014668299.1"/>
    </source>
</evidence>
<organism evidence="6 7">
    <name type="scientific">Priapulus caudatus</name>
    <name type="common">Priapulid worm</name>
    <dbReference type="NCBI Taxonomy" id="37621"/>
    <lineage>
        <taxon>Eukaryota</taxon>
        <taxon>Metazoa</taxon>
        <taxon>Ecdysozoa</taxon>
        <taxon>Scalidophora</taxon>
        <taxon>Priapulida</taxon>
        <taxon>Priapulimorpha</taxon>
        <taxon>Priapulimorphida</taxon>
        <taxon>Priapulidae</taxon>
        <taxon>Priapulus</taxon>
    </lineage>
</organism>
<evidence type="ECO:0000256" key="1">
    <source>
        <dbReference type="ARBA" id="ARBA00004123"/>
    </source>
</evidence>
<name>A0ABM1E7X8_PRICU</name>
<gene>
    <name evidence="7" type="primary">LOC106809645</name>
</gene>
<evidence type="ECO:0000256" key="5">
    <source>
        <dbReference type="ARBA" id="ARBA00023242"/>
    </source>
</evidence>
<dbReference type="Pfam" id="PF11571">
    <property type="entry name" value="Med27"/>
    <property type="match status" value="1"/>
</dbReference>
<comment type="similarity">
    <text evidence="2">Belongs to the Mediator complex subunit 27 family.</text>
</comment>
<evidence type="ECO:0000256" key="2">
    <source>
        <dbReference type="ARBA" id="ARBA00008048"/>
    </source>
</evidence>
<comment type="subcellular location">
    <subcellularLocation>
        <location evidence="1">Nucleus</location>
    </subcellularLocation>
</comment>
<dbReference type="InterPro" id="IPR021627">
    <property type="entry name" value="Mediator_Med27"/>
</dbReference>
<dbReference type="Proteomes" id="UP000695022">
    <property type="component" value="Unplaced"/>
</dbReference>
<proteinExistence type="inferred from homology"/>
<keyword evidence="3" id="KW-0805">Transcription regulation</keyword>
<dbReference type="PANTHER" id="PTHR13130">
    <property type="entry name" value="34 KDA TRANSCRIPTIONAL CO-ACTIVATOR-RELATED"/>
    <property type="match status" value="1"/>
</dbReference>
<dbReference type="RefSeq" id="XP_014668299.1">
    <property type="nucleotide sequence ID" value="XM_014812813.1"/>
</dbReference>
<evidence type="ECO:0000313" key="6">
    <source>
        <dbReference type="Proteomes" id="UP000695022"/>
    </source>
</evidence>
<dbReference type="GeneID" id="106809645"/>
<sequence>MSLGNTGLLNQDPVHDRAPLYGQLLHTYKWSDKLHEYAGVASSILSSNTLKRSTTMSSIATKRLRRPGPTIHAVPQHNVDSLVSSLALLFPQEMTVQLIRPMGSSAILKITLGQTLRAVVVLRSLIIEWVVVKAISEDHHVDDHKPETVWSSSRYKVFQKVTDHANSAMLHFYSPNMPELAVKSFMTWFRSYNTLFSHPCQRCGRLLSDNLPPTWRDFRNTTAYHENCRQ</sequence>
<protein>
    <submittedName>
        <fullName evidence="7">Mediator of RNA polymerase II transcription subunit 27-A-like</fullName>
    </submittedName>
</protein>
<dbReference type="PANTHER" id="PTHR13130:SF4">
    <property type="entry name" value="MEDIATOR OF RNA POLYMERASE II TRANSCRIPTION SUBUNIT 27"/>
    <property type="match status" value="1"/>
</dbReference>